<dbReference type="Ensembl" id="ENSPCET00000019608.1">
    <property type="protein sequence ID" value="ENSPCEP00000018966.1"/>
    <property type="gene ID" value="ENSPCEG00000014767.1"/>
</dbReference>
<evidence type="ECO:0000256" key="2">
    <source>
        <dbReference type="ARBA" id="ARBA00022771"/>
    </source>
</evidence>
<dbReference type="InterPro" id="IPR013083">
    <property type="entry name" value="Znf_RING/FYVE/PHD"/>
</dbReference>
<dbReference type="PANTHER" id="PTHR24103">
    <property type="entry name" value="E3 UBIQUITIN-PROTEIN LIGASE TRIM"/>
    <property type="match status" value="1"/>
</dbReference>
<dbReference type="Pfam" id="PF15227">
    <property type="entry name" value="zf-C3HC4_4"/>
    <property type="match status" value="1"/>
</dbReference>
<evidence type="ECO:0000313" key="7">
    <source>
        <dbReference type="Proteomes" id="UP000694393"/>
    </source>
</evidence>
<dbReference type="Gene3D" id="3.30.40.10">
    <property type="entry name" value="Zinc/RING finger domain, C3HC4 (zinc finger)"/>
    <property type="match status" value="1"/>
</dbReference>
<evidence type="ECO:0000256" key="4">
    <source>
        <dbReference type="PROSITE-ProRule" id="PRU00175"/>
    </source>
</evidence>
<proteinExistence type="predicted"/>
<sequence>MELIRGLLEFSCPVCLDWLKDPVTLSCGHLYCQGCIERAWGTAGLFPACPECREPCPDRRYAPCRLLGKLIDQARGLSAGGTEEGVPSEGRCQEHSKPWRVEGRELTRELSREPAEHQNCQATEKHQVRLGATTPAFYPQFWEGSGI</sequence>
<accession>A0A8C8SDF7</accession>
<evidence type="ECO:0000259" key="5">
    <source>
        <dbReference type="PROSITE" id="PS50089"/>
    </source>
</evidence>
<dbReference type="AlphaFoldDB" id="A0A8C8SDF7"/>
<evidence type="ECO:0000256" key="1">
    <source>
        <dbReference type="ARBA" id="ARBA00022723"/>
    </source>
</evidence>
<dbReference type="SMART" id="SM00184">
    <property type="entry name" value="RING"/>
    <property type="match status" value="1"/>
</dbReference>
<protein>
    <recommendedName>
        <fullName evidence="5">RING-type domain-containing protein</fullName>
    </recommendedName>
</protein>
<dbReference type="Proteomes" id="UP000694393">
    <property type="component" value="Unplaced"/>
</dbReference>
<dbReference type="GO" id="GO:0008270">
    <property type="term" value="F:zinc ion binding"/>
    <property type="evidence" value="ECO:0007669"/>
    <property type="project" value="UniProtKB-KW"/>
</dbReference>
<organism evidence="6 7">
    <name type="scientific">Pelusios castaneus</name>
    <name type="common">West African mud turtle</name>
    <dbReference type="NCBI Taxonomy" id="367368"/>
    <lineage>
        <taxon>Eukaryota</taxon>
        <taxon>Metazoa</taxon>
        <taxon>Chordata</taxon>
        <taxon>Craniata</taxon>
        <taxon>Vertebrata</taxon>
        <taxon>Euteleostomi</taxon>
        <taxon>Archelosauria</taxon>
        <taxon>Testudinata</taxon>
        <taxon>Testudines</taxon>
        <taxon>Pleurodira</taxon>
        <taxon>Pelomedusidae</taxon>
        <taxon>Pelusios</taxon>
    </lineage>
</organism>
<name>A0A8C8SDF7_9SAUR</name>
<keyword evidence="7" id="KW-1185">Reference proteome</keyword>
<reference evidence="6" key="2">
    <citation type="submission" date="2025-09" db="UniProtKB">
        <authorList>
            <consortium name="Ensembl"/>
        </authorList>
    </citation>
    <scope>IDENTIFICATION</scope>
</reference>
<dbReference type="InterPro" id="IPR001841">
    <property type="entry name" value="Znf_RING"/>
</dbReference>
<evidence type="ECO:0000256" key="3">
    <source>
        <dbReference type="ARBA" id="ARBA00022833"/>
    </source>
</evidence>
<keyword evidence="1" id="KW-0479">Metal-binding</keyword>
<dbReference type="SUPFAM" id="SSF57850">
    <property type="entry name" value="RING/U-box"/>
    <property type="match status" value="1"/>
</dbReference>
<feature type="domain" description="RING-type" evidence="5">
    <location>
        <begin position="12"/>
        <end position="53"/>
    </location>
</feature>
<dbReference type="PROSITE" id="PS50089">
    <property type="entry name" value="ZF_RING_2"/>
    <property type="match status" value="1"/>
</dbReference>
<dbReference type="PROSITE" id="PS00518">
    <property type="entry name" value="ZF_RING_1"/>
    <property type="match status" value="1"/>
</dbReference>
<dbReference type="InterPro" id="IPR050143">
    <property type="entry name" value="TRIM/RBCC"/>
</dbReference>
<evidence type="ECO:0000313" key="6">
    <source>
        <dbReference type="Ensembl" id="ENSPCEP00000018966.1"/>
    </source>
</evidence>
<keyword evidence="3" id="KW-0862">Zinc</keyword>
<keyword evidence="2 4" id="KW-0863">Zinc-finger</keyword>
<reference evidence="6" key="1">
    <citation type="submission" date="2025-08" db="UniProtKB">
        <authorList>
            <consortium name="Ensembl"/>
        </authorList>
    </citation>
    <scope>IDENTIFICATION</scope>
</reference>
<dbReference type="InterPro" id="IPR017907">
    <property type="entry name" value="Znf_RING_CS"/>
</dbReference>